<reference evidence="1 2" key="1">
    <citation type="submission" date="2020-11" db="EMBL/GenBank/DDBJ databases">
        <title>Pedobacter endophytica, an endophytic bacteria isolated form Carex pumila.</title>
        <authorList>
            <person name="Peng Y."/>
            <person name="Jiang L."/>
            <person name="Lee J."/>
        </authorList>
    </citation>
    <scope>NUCLEOTIDE SEQUENCE [LARGE SCALE GENOMIC DNA]</scope>
    <source>
        <strain evidence="1 2">JBR3-12</strain>
    </source>
</reference>
<accession>A0A7U3SQF9</accession>
<evidence type="ECO:0000313" key="2">
    <source>
        <dbReference type="Proteomes" id="UP000594759"/>
    </source>
</evidence>
<sequence>MQMIPNKTLIHYLMLGAYSLLLCVALTSCKKDVRSRNGEFYYINETDHNVIVSFGNRTIFSVKPGEKYVIKEEQPSNNRRKDVVSEEYVNPLSINDLIIRFDNKCLTASANSSNSILAISSYEAEKIADAQFRFTYRFTQADYDQAGNCP</sequence>
<evidence type="ECO:0008006" key="3">
    <source>
        <dbReference type="Google" id="ProtNLM"/>
    </source>
</evidence>
<name>A0A7U3SQF9_9SPHI</name>
<keyword evidence="2" id="KW-1185">Reference proteome</keyword>
<dbReference type="KEGG" id="pex:IZT61_17970"/>
<dbReference type="AlphaFoldDB" id="A0A7U3SQF9"/>
<dbReference type="Proteomes" id="UP000594759">
    <property type="component" value="Chromosome"/>
</dbReference>
<organism evidence="1 2">
    <name type="scientific">Pedobacter endophyticus</name>
    <dbReference type="NCBI Taxonomy" id="2789740"/>
    <lineage>
        <taxon>Bacteria</taxon>
        <taxon>Pseudomonadati</taxon>
        <taxon>Bacteroidota</taxon>
        <taxon>Sphingobacteriia</taxon>
        <taxon>Sphingobacteriales</taxon>
        <taxon>Sphingobacteriaceae</taxon>
        <taxon>Pedobacter</taxon>
    </lineage>
</organism>
<dbReference type="PROSITE" id="PS51257">
    <property type="entry name" value="PROKAR_LIPOPROTEIN"/>
    <property type="match status" value="1"/>
</dbReference>
<protein>
    <recommendedName>
        <fullName evidence="3">Lipoprotein</fullName>
    </recommendedName>
</protein>
<proteinExistence type="predicted"/>
<gene>
    <name evidence="1" type="ORF">IZT61_17970</name>
</gene>
<dbReference type="EMBL" id="CP064939">
    <property type="protein sequence ID" value="QPH38929.1"/>
    <property type="molecule type" value="Genomic_DNA"/>
</dbReference>
<dbReference type="RefSeq" id="WP_196098404.1">
    <property type="nucleotide sequence ID" value="NZ_CP064939.1"/>
</dbReference>
<evidence type="ECO:0000313" key="1">
    <source>
        <dbReference type="EMBL" id="QPH38929.1"/>
    </source>
</evidence>